<dbReference type="EMBL" id="CFOH01000690">
    <property type="protein sequence ID" value="CFE66075.1"/>
    <property type="molecule type" value="Genomic_DNA"/>
</dbReference>
<dbReference type="Proteomes" id="UP000046947">
    <property type="component" value="Unassembled WGS sequence"/>
</dbReference>
<dbReference type="AlphaFoldDB" id="A0A0T9DWG2"/>
<dbReference type="EMBL" id="CSAD01000899">
    <property type="protein sequence ID" value="COW59705.1"/>
    <property type="molecule type" value="Genomic_DNA"/>
</dbReference>
<accession>A0A0T9DWG2</accession>
<evidence type="ECO:0000256" key="1">
    <source>
        <dbReference type="SAM" id="MobiDB-lite"/>
    </source>
</evidence>
<evidence type="ECO:0000313" key="8">
    <source>
        <dbReference type="Proteomes" id="UP000046947"/>
    </source>
</evidence>
<dbReference type="Proteomes" id="UP000038802">
    <property type="component" value="Unassembled WGS sequence"/>
</dbReference>
<evidence type="ECO:0000313" key="4">
    <source>
        <dbReference type="EMBL" id="COW39902.1"/>
    </source>
</evidence>
<reference evidence="4" key="1">
    <citation type="submission" date="2015-03" db="EMBL/GenBank/DDBJ databases">
        <authorList>
            <person name="Murphy D."/>
        </authorList>
    </citation>
    <scope>NUCLEOTIDE SEQUENCE [LARGE SCALE GENOMIC DNA]</scope>
    <source>
        <strain evidence="4">K00500041</strain>
    </source>
</reference>
<dbReference type="Proteomes" id="UP000045842">
    <property type="component" value="Unassembled WGS sequence"/>
</dbReference>
<evidence type="ECO:0000313" key="2">
    <source>
        <dbReference type="EMBL" id="CFE49512.1"/>
    </source>
</evidence>
<feature type="region of interest" description="Disordered" evidence="1">
    <location>
        <begin position="13"/>
        <end position="43"/>
    </location>
</feature>
<reference evidence="6 7" key="2">
    <citation type="submission" date="2015-03" db="EMBL/GenBank/DDBJ databases">
        <authorList>
            <consortium name="Pathogen Informatics"/>
        </authorList>
    </citation>
    <scope>NUCLEOTIDE SEQUENCE [LARGE SCALE GENOMIC DNA]</scope>
    <source>
        <strain evidence="5 7">G09801536</strain>
        <strain evidence="2 9">G09901357</strain>
        <strain evidence="3 8">H09601792</strain>
        <strain evidence="6">K00500041</strain>
    </source>
</reference>
<evidence type="ECO:0000313" key="3">
    <source>
        <dbReference type="EMBL" id="CFE66075.1"/>
    </source>
</evidence>
<gene>
    <name evidence="5" type="ORF">ERS007679_04062</name>
    <name evidence="2" type="ORF">ERS007681_04680</name>
    <name evidence="3" type="ORF">ERS007688_03310</name>
    <name evidence="4" type="ORF">ERS007703_03573</name>
</gene>
<proteinExistence type="predicted"/>
<dbReference type="EMBL" id="CFOE01001283">
    <property type="protein sequence ID" value="CFE49512.1"/>
    <property type="molecule type" value="Genomic_DNA"/>
</dbReference>
<evidence type="ECO:0000313" key="9">
    <source>
        <dbReference type="Proteomes" id="UP000048289"/>
    </source>
</evidence>
<name>A0A0T9DWG2_MYCTX</name>
<sequence>MLSGMVGKIWIGNTVMGPTPPLSSRPMGIAGMVDPPESPHRPS</sequence>
<evidence type="ECO:0000313" key="6">
    <source>
        <dbReference type="Proteomes" id="UP000038802"/>
    </source>
</evidence>
<dbReference type="EMBL" id="CSAE01000502">
    <property type="protein sequence ID" value="COW39902.1"/>
    <property type="molecule type" value="Genomic_DNA"/>
</dbReference>
<evidence type="ECO:0000313" key="7">
    <source>
        <dbReference type="Proteomes" id="UP000045842"/>
    </source>
</evidence>
<organism evidence="4 6">
    <name type="scientific">Mycobacterium tuberculosis</name>
    <dbReference type="NCBI Taxonomy" id="1773"/>
    <lineage>
        <taxon>Bacteria</taxon>
        <taxon>Bacillati</taxon>
        <taxon>Actinomycetota</taxon>
        <taxon>Actinomycetes</taxon>
        <taxon>Mycobacteriales</taxon>
        <taxon>Mycobacteriaceae</taxon>
        <taxon>Mycobacterium</taxon>
        <taxon>Mycobacterium tuberculosis complex</taxon>
    </lineage>
</organism>
<dbReference type="Proteomes" id="UP000048289">
    <property type="component" value="Unassembled WGS sequence"/>
</dbReference>
<protein>
    <submittedName>
        <fullName evidence="4">Uncharacterized protein</fullName>
    </submittedName>
</protein>
<evidence type="ECO:0000313" key="5">
    <source>
        <dbReference type="EMBL" id="COW59705.1"/>
    </source>
</evidence>